<accession>B1FP82</accession>
<protein>
    <submittedName>
        <fullName evidence="1">Uncharacterized protein</fullName>
    </submittedName>
</protein>
<evidence type="ECO:0000313" key="1">
    <source>
        <dbReference type="EMBL" id="EDT00648.1"/>
    </source>
</evidence>
<organism evidence="1 2">
    <name type="scientific">Burkholderia ambifaria IOP40-10</name>
    <dbReference type="NCBI Taxonomy" id="396596"/>
    <lineage>
        <taxon>Bacteria</taxon>
        <taxon>Pseudomonadati</taxon>
        <taxon>Pseudomonadota</taxon>
        <taxon>Betaproteobacteria</taxon>
        <taxon>Burkholderiales</taxon>
        <taxon>Burkholderiaceae</taxon>
        <taxon>Burkholderia</taxon>
        <taxon>Burkholderia cepacia complex</taxon>
    </lineage>
</organism>
<dbReference type="EMBL" id="ABLC01000258">
    <property type="protein sequence ID" value="EDT00648.1"/>
    <property type="molecule type" value="Genomic_DNA"/>
</dbReference>
<dbReference type="Proteomes" id="UP000005463">
    <property type="component" value="Unassembled WGS sequence"/>
</dbReference>
<gene>
    <name evidence="1" type="ORF">BamIOP4010DRAFT_5843</name>
</gene>
<name>B1FP82_9BURK</name>
<comment type="caution">
    <text evidence="1">The sequence shown here is derived from an EMBL/GenBank/DDBJ whole genome shotgun (WGS) entry which is preliminary data.</text>
</comment>
<proteinExistence type="predicted"/>
<dbReference type="AlphaFoldDB" id="B1FP82"/>
<sequence length="98" mass="10319">MVAFSALPKYGSNAAASRRLPLIFRPSFSGCAVTSPDTLSAPLRFSVAFSCTGSGFVMSSLIFCTDRSSGLIASFTARGVDRSVKFAAESFTFSASIR</sequence>
<evidence type="ECO:0000313" key="2">
    <source>
        <dbReference type="Proteomes" id="UP000005463"/>
    </source>
</evidence>
<reference evidence="1 2" key="1">
    <citation type="submission" date="2008-03" db="EMBL/GenBank/DDBJ databases">
        <title>Sequencing of the draft genome and assembly of Burkholderia ambifaria IOP40-10.</title>
        <authorList>
            <consortium name="US DOE Joint Genome Institute (JGI-PGF)"/>
            <person name="Copeland A."/>
            <person name="Lucas S."/>
            <person name="Lapidus A."/>
            <person name="Glavina del Rio T."/>
            <person name="Dalin E."/>
            <person name="Tice H."/>
            <person name="Bruce D."/>
            <person name="Goodwin L."/>
            <person name="Pitluck S."/>
            <person name="Larimer F."/>
            <person name="Land M.L."/>
            <person name="Hauser L."/>
            <person name="Tiedje J."/>
            <person name="Richardson P."/>
        </authorList>
    </citation>
    <scope>NUCLEOTIDE SEQUENCE [LARGE SCALE GENOMIC DNA]</scope>
    <source>
        <strain evidence="1 2">IOP40-10</strain>
    </source>
</reference>